<dbReference type="PANTHER" id="PTHR35092:SF1">
    <property type="entry name" value="CHLORINASE MJ1651"/>
    <property type="match status" value="1"/>
</dbReference>
<evidence type="ECO:0000259" key="2">
    <source>
        <dbReference type="Pfam" id="PF01887"/>
    </source>
</evidence>
<evidence type="ECO:0000256" key="1">
    <source>
        <dbReference type="SAM" id="SignalP"/>
    </source>
</evidence>
<dbReference type="PANTHER" id="PTHR35092">
    <property type="entry name" value="CHLORINASE MJ1651"/>
    <property type="match status" value="1"/>
</dbReference>
<dbReference type="InterPro" id="IPR023228">
    <property type="entry name" value="SAM_OH_AdoTrfase_N_sf"/>
</dbReference>
<reference evidence="3" key="2">
    <citation type="journal article" date="2021" name="Microbiome">
        <title>Successional dynamics and alternative stable states in a saline activated sludge microbial community over 9 years.</title>
        <authorList>
            <person name="Wang Y."/>
            <person name="Ye J."/>
            <person name="Ju F."/>
            <person name="Liu L."/>
            <person name="Boyd J.A."/>
            <person name="Deng Y."/>
            <person name="Parks D.H."/>
            <person name="Jiang X."/>
            <person name="Yin X."/>
            <person name="Woodcroft B.J."/>
            <person name="Tyson G.W."/>
            <person name="Hugenholtz P."/>
            <person name="Polz M.F."/>
            <person name="Zhang T."/>
        </authorList>
    </citation>
    <scope>NUCLEOTIDE SEQUENCE</scope>
    <source>
        <strain evidence="3">HKST-UBA02</strain>
    </source>
</reference>
<accession>A0A956SEM1</accession>
<dbReference type="InterPro" id="IPR046469">
    <property type="entry name" value="SAM_HAT_N"/>
</dbReference>
<organism evidence="3 4">
    <name type="scientific">Eiseniibacteriota bacterium</name>
    <dbReference type="NCBI Taxonomy" id="2212470"/>
    <lineage>
        <taxon>Bacteria</taxon>
        <taxon>Candidatus Eiseniibacteriota</taxon>
    </lineage>
</organism>
<dbReference type="AlphaFoldDB" id="A0A956SEM1"/>
<dbReference type="Proteomes" id="UP000739538">
    <property type="component" value="Unassembled WGS sequence"/>
</dbReference>
<keyword evidence="1" id="KW-0732">Signal</keyword>
<feature type="signal peptide" evidence="1">
    <location>
        <begin position="1"/>
        <end position="26"/>
    </location>
</feature>
<reference evidence="3" key="1">
    <citation type="submission" date="2020-04" db="EMBL/GenBank/DDBJ databases">
        <authorList>
            <person name="Zhang T."/>
        </authorList>
    </citation>
    <scope>NUCLEOTIDE SEQUENCE</scope>
    <source>
        <strain evidence="3">HKST-UBA02</strain>
    </source>
</reference>
<sequence>MRTVLGALLAWGLIASLVCGPTAAWAADTVVILSDFGTGSTTPALCHGALAAGLPDVRVIDLSHDVPAGDPATGAVMLRRIANLPVHTIVLGLAGTGTVPPPQLVAFQTSRGFYCIGPNDGLFGWVVKQQGVFRVVEIDPAMVMPGFQGDGTDTWNLLVAAVVRFCKNDRDLLSIGRGFADSDLVTGGVSECSASRAEGDVKGIVLREVAKERVRPEGHGLGYAVLTNLSTGALRLAGLRLDEPLELEVSRGDERRVIELRYDGRSVDASDDSASADGRMRVAVLEDLLVLRPLPDFRDLLTPGASIVLRRAQ</sequence>
<dbReference type="Gene3D" id="3.40.50.10790">
    <property type="entry name" value="S-adenosyl-l-methionine hydroxide adenosyltransferase, N-terminal"/>
    <property type="match status" value="1"/>
</dbReference>
<evidence type="ECO:0000313" key="3">
    <source>
        <dbReference type="EMBL" id="MCA9756454.1"/>
    </source>
</evidence>
<comment type="caution">
    <text evidence="3">The sequence shown here is derived from an EMBL/GenBank/DDBJ whole genome shotgun (WGS) entry which is preliminary data.</text>
</comment>
<dbReference type="EMBL" id="JAGQHS010000053">
    <property type="protein sequence ID" value="MCA9756454.1"/>
    <property type="molecule type" value="Genomic_DNA"/>
</dbReference>
<feature type="domain" description="S-adenosyl-l-methionine hydroxide adenosyltransferase N-terminal" evidence="2">
    <location>
        <begin position="30"/>
        <end position="140"/>
    </location>
</feature>
<name>A0A956SEM1_UNCEI</name>
<feature type="chain" id="PRO_5036821276" evidence="1">
    <location>
        <begin position="27"/>
        <end position="313"/>
    </location>
</feature>
<dbReference type="InterPro" id="IPR002747">
    <property type="entry name" value="SAM_OH_AdoTrfase"/>
</dbReference>
<dbReference type="Pfam" id="PF01887">
    <property type="entry name" value="SAM_HAT_N"/>
    <property type="match status" value="1"/>
</dbReference>
<gene>
    <name evidence="3" type="ORF">KDA27_11685</name>
</gene>
<protein>
    <submittedName>
        <fullName evidence="3">SAM-dependent chlorinase/fluorinase</fullName>
    </submittedName>
</protein>
<dbReference type="SUPFAM" id="SSF102522">
    <property type="entry name" value="Bacterial fluorinating enzyme, N-terminal domain"/>
    <property type="match status" value="1"/>
</dbReference>
<evidence type="ECO:0000313" key="4">
    <source>
        <dbReference type="Proteomes" id="UP000739538"/>
    </source>
</evidence>
<proteinExistence type="predicted"/>